<sequence>MRLILIALFLTAFLVVGASAGMKASEGPAHRVARSQKVKAQPAAMGRKKRGAHEKSVKVRRSLEEILFAQ</sequence>
<dbReference type="WBParaSite" id="jg2264">
    <property type="protein sequence ID" value="jg2264"/>
    <property type="gene ID" value="jg2264"/>
</dbReference>
<proteinExistence type="predicted"/>
<evidence type="ECO:0000313" key="3">
    <source>
        <dbReference type="Proteomes" id="UP000887574"/>
    </source>
</evidence>
<reference evidence="4" key="1">
    <citation type="submission" date="2022-11" db="UniProtKB">
        <authorList>
            <consortium name="WormBaseParasite"/>
        </authorList>
    </citation>
    <scope>IDENTIFICATION</scope>
</reference>
<evidence type="ECO:0000313" key="4">
    <source>
        <dbReference type="WBParaSite" id="jg2264"/>
    </source>
</evidence>
<protein>
    <submittedName>
        <fullName evidence="4">Uncharacterized protein</fullName>
    </submittedName>
</protein>
<name>A0A915DT35_9BILA</name>
<accession>A0A915DT35</accession>
<evidence type="ECO:0000256" key="2">
    <source>
        <dbReference type="SAM" id="SignalP"/>
    </source>
</evidence>
<feature type="signal peptide" evidence="2">
    <location>
        <begin position="1"/>
        <end position="20"/>
    </location>
</feature>
<keyword evidence="3" id="KW-1185">Reference proteome</keyword>
<keyword evidence="2" id="KW-0732">Signal</keyword>
<dbReference type="Proteomes" id="UP000887574">
    <property type="component" value="Unplaced"/>
</dbReference>
<feature type="chain" id="PRO_5036720641" evidence="2">
    <location>
        <begin position="21"/>
        <end position="70"/>
    </location>
</feature>
<evidence type="ECO:0000256" key="1">
    <source>
        <dbReference type="SAM" id="MobiDB-lite"/>
    </source>
</evidence>
<feature type="region of interest" description="Disordered" evidence="1">
    <location>
        <begin position="26"/>
        <end position="57"/>
    </location>
</feature>
<organism evidence="3 4">
    <name type="scientific">Ditylenchus dipsaci</name>
    <dbReference type="NCBI Taxonomy" id="166011"/>
    <lineage>
        <taxon>Eukaryota</taxon>
        <taxon>Metazoa</taxon>
        <taxon>Ecdysozoa</taxon>
        <taxon>Nematoda</taxon>
        <taxon>Chromadorea</taxon>
        <taxon>Rhabditida</taxon>
        <taxon>Tylenchina</taxon>
        <taxon>Tylenchomorpha</taxon>
        <taxon>Sphaerularioidea</taxon>
        <taxon>Anguinidae</taxon>
        <taxon>Anguininae</taxon>
        <taxon>Ditylenchus</taxon>
    </lineage>
</organism>
<dbReference type="AlphaFoldDB" id="A0A915DT35"/>